<dbReference type="Proteomes" id="UP001501752">
    <property type="component" value="Unassembled WGS sequence"/>
</dbReference>
<keyword evidence="1" id="KW-0067">ATP-binding</keyword>
<accession>A0ABP9DBD3</accession>
<sequence length="469" mass="50042">MSAMPDPPTPAPSPAVPGTFTARLKNALVGDPEARFVHLNNFEVERFWAEGEPGLPGAGMSFAPATVNRIEEVGLCLAAQGDFVVLKEMPDPGYAAYLSNLGLLAATVLTVDGNNPSRTVTQDALDSPRLLETLRALNDGRTYLAPMGVSVLEERLAAASGLPLAGAGSAVARQVNGKIYSRDLVDALGLTPVPGTVCRTVRELARALEEAFADPSARLVVKESLGVSGRGMVVLDGSQRGERLIRMISRRSSTDDRLPVVVEHWLEKRADLNYQFLVGRDGGTAFETVKLALTQNGVHRGHVFPAGLGPQDTAVLENAAERIGEALHASGFHGLVGVDALLGADGVLYPCLEINARFNMATFQNRIAEELIPPGAHVLATQLELRPTRTVGFEEVRSALDGLLLDSKEHVRGGARGVLINNFATLNAALLADDQQYGRLYALVVGDDEADTLRRLARLEDVMQGLVTP</sequence>
<gene>
    <name evidence="3" type="ORF">GCM10023235_12220</name>
</gene>
<dbReference type="PROSITE" id="PS50975">
    <property type="entry name" value="ATP_GRASP"/>
    <property type="match status" value="1"/>
</dbReference>
<dbReference type="InterPro" id="IPR011761">
    <property type="entry name" value="ATP-grasp"/>
</dbReference>
<organism evidence="3 4">
    <name type="scientific">Kitasatospora terrestris</name>
    <dbReference type="NCBI Taxonomy" id="258051"/>
    <lineage>
        <taxon>Bacteria</taxon>
        <taxon>Bacillati</taxon>
        <taxon>Actinomycetota</taxon>
        <taxon>Actinomycetes</taxon>
        <taxon>Kitasatosporales</taxon>
        <taxon>Streptomycetaceae</taxon>
        <taxon>Kitasatospora</taxon>
    </lineage>
</organism>
<dbReference type="InterPro" id="IPR040754">
    <property type="entry name" value="PreAtp-grasp"/>
</dbReference>
<evidence type="ECO:0000256" key="1">
    <source>
        <dbReference type="PROSITE-ProRule" id="PRU00409"/>
    </source>
</evidence>
<dbReference type="Pfam" id="PF18604">
    <property type="entry name" value="PreAtp-grasp"/>
    <property type="match status" value="1"/>
</dbReference>
<evidence type="ECO:0000313" key="4">
    <source>
        <dbReference type="Proteomes" id="UP001501752"/>
    </source>
</evidence>
<dbReference type="EMBL" id="BAABIS010000001">
    <property type="protein sequence ID" value="GAA4838532.1"/>
    <property type="molecule type" value="Genomic_DNA"/>
</dbReference>
<comment type="caution">
    <text evidence="3">The sequence shown here is derived from an EMBL/GenBank/DDBJ whole genome shotgun (WGS) entry which is preliminary data.</text>
</comment>
<keyword evidence="1" id="KW-0547">Nucleotide-binding</keyword>
<reference evidence="4" key="1">
    <citation type="journal article" date="2019" name="Int. J. Syst. Evol. Microbiol.">
        <title>The Global Catalogue of Microorganisms (GCM) 10K type strain sequencing project: providing services to taxonomists for standard genome sequencing and annotation.</title>
        <authorList>
            <consortium name="The Broad Institute Genomics Platform"/>
            <consortium name="The Broad Institute Genome Sequencing Center for Infectious Disease"/>
            <person name="Wu L."/>
            <person name="Ma J."/>
        </authorList>
    </citation>
    <scope>NUCLEOTIDE SEQUENCE [LARGE SCALE GENOMIC DNA]</scope>
    <source>
        <strain evidence="4">JCM 13006</strain>
    </source>
</reference>
<dbReference type="SUPFAM" id="SSF56059">
    <property type="entry name" value="Glutathione synthetase ATP-binding domain-like"/>
    <property type="match status" value="1"/>
</dbReference>
<name>A0ABP9DBD3_9ACTN</name>
<proteinExistence type="predicted"/>
<evidence type="ECO:0000313" key="3">
    <source>
        <dbReference type="EMBL" id="GAA4838532.1"/>
    </source>
</evidence>
<feature type="domain" description="ATP-grasp" evidence="2">
    <location>
        <begin position="182"/>
        <end position="387"/>
    </location>
</feature>
<keyword evidence="4" id="KW-1185">Reference proteome</keyword>
<protein>
    <submittedName>
        <fullName evidence="3">ATP-grasp domain-containing protein</fullName>
    </submittedName>
</protein>
<evidence type="ECO:0000259" key="2">
    <source>
        <dbReference type="PROSITE" id="PS50975"/>
    </source>
</evidence>
<dbReference type="Gene3D" id="3.30.470.20">
    <property type="entry name" value="ATP-grasp fold, B domain"/>
    <property type="match status" value="1"/>
</dbReference>